<evidence type="ECO:0000256" key="1">
    <source>
        <dbReference type="PROSITE-ProRule" id="PRU00023"/>
    </source>
</evidence>
<proteinExistence type="predicted"/>
<dbReference type="Proteomes" id="UP000722485">
    <property type="component" value="Unassembled WGS sequence"/>
</dbReference>
<keyword evidence="3" id="KW-1185">Reference proteome</keyword>
<evidence type="ECO:0000313" key="2">
    <source>
        <dbReference type="EMBL" id="KAF7551489.1"/>
    </source>
</evidence>
<gene>
    <name evidence="2" type="ORF">G7Z17_g4982</name>
</gene>
<comment type="caution">
    <text evidence="2">The sequence shown here is derived from an EMBL/GenBank/DDBJ whole genome shotgun (WGS) entry which is preliminary data.</text>
</comment>
<dbReference type="PROSITE" id="PS50088">
    <property type="entry name" value="ANK_REPEAT"/>
    <property type="match status" value="1"/>
</dbReference>
<accession>A0A9P5LHS9</accession>
<feature type="repeat" description="ANK" evidence="1">
    <location>
        <begin position="161"/>
        <end position="193"/>
    </location>
</feature>
<dbReference type="SUPFAM" id="SSF48403">
    <property type="entry name" value="Ankyrin repeat"/>
    <property type="match status" value="1"/>
</dbReference>
<dbReference type="InterPro" id="IPR002110">
    <property type="entry name" value="Ankyrin_rpt"/>
</dbReference>
<dbReference type="AlphaFoldDB" id="A0A9P5LHS9"/>
<dbReference type="InterPro" id="IPR036770">
    <property type="entry name" value="Ankyrin_rpt-contain_sf"/>
</dbReference>
<organism evidence="2 3">
    <name type="scientific">Cylindrodendrum hubeiense</name>
    <dbReference type="NCBI Taxonomy" id="595255"/>
    <lineage>
        <taxon>Eukaryota</taxon>
        <taxon>Fungi</taxon>
        <taxon>Dikarya</taxon>
        <taxon>Ascomycota</taxon>
        <taxon>Pezizomycotina</taxon>
        <taxon>Sordariomycetes</taxon>
        <taxon>Hypocreomycetidae</taxon>
        <taxon>Hypocreales</taxon>
        <taxon>Nectriaceae</taxon>
        <taxon>Cylindrodendrum</taxon>
    </lineage>
</organism>
<keyword evidence="1" id="KW-0040">ANK repeat</keyword>
<sequence>MAEIIGTVAALVQLIDTVKRAAELWEEIQKASEIEKQARSTIDNLEVALLYVQECYALFPTQKQAHVKKVLDTITSKLQSISDEITKCAASKSKLAVKFKLVRHRSAIIHAFEDIEREKRSLDMMNNSIVGNMLLNQIGDFNKVQKLLSQRMISVNDCSDDGISYMHMAAAFGWVDILKIMIHEGADPEARDSDSRTALDVLHEYAPQALDCDEDRAEEPTPHSGRSSKELLEGFMVCCRFLESKGCSSGESFDILGASGTSLSFNTAALEWVDTDNFLNVKKWGRFISNIGVDINEFYGADFNALIAQCRAFHPNTNKVPIDYYDIDRAPDRVALLLALGADVHVACFDGMQPMHHLFSTASSSYLDRSYLFEL</sequence>
<reference evidence="2" key="1">
    <citation type="submission" date="2020-03" db="EMBL/GenBank/DDBJ databases">
        <title>Draft Genome Sequence of Cylindrodendrum hubeiense.</title>
        <authorList>
            <person name="Buettner E."/>
            <person name="Kellner H."/>
        </authorList>
    </citation>
    <scope>NUCLEOTIDE SEQUENCE</scope>
    <source>
        <strain evidence="2">IHI 201604</strain>
    </source>
</reference>
<evidence type="ECO:0000313" key="3">
    <source>
        <dbReference type="Proteomes" id="UP000722485"/>
    </source>
</evidence>
<dbReference type="OrthoDB" id="5122169at2759"/>
<dbReference type="Gene3D" id="1.25.40.20">
    <property type="entry name" value="Ankyrin repeat-containing domain"/>
    <property type="match status" value="1"/>
</dbReference>
<protein>
    <submittedName>
        <fullName evidence="2">Uncharacterized protein</fullName>
    </submittedName>
</protein>
<dbReference type="Pfam" id="PF00023">
    <property type="entry name" value="Ank"/>
    <property type="match status" value="1"/>
</dbReference>
<dbReference type="EMBL" id="JAANBB010000077">
    <property type="protein sequence ID" value="KAF7551489.1"/>
    <property type="molecule type" value="Genomic_DNA"/>
</dbReference>
<dbReference type="PROSITE" id="PS50297">
    <property type="entry name" value="ANK_REP_REGION"/>
    <property type="match status" value="1"/>
</dbReference>
<name>A0A9P5LHS9_9HYPO</name>